<dbReference type="RefSeq" id="WP_009949653.1">
    <property type="nucleotide sequence ID" value="NZ_BAAAGS010000070.1"/>
</dbReference>
<dbReference type="Proteomes" id="UP001500729">
    <property type="component" value="Unassembled WGS sequence"/>
</dbReference>
<protein>
    <submittedName>
        <fullName evidence="1">Uncharacterized protein</fullName>
    </submittedName>
</protein>
<evidence type="ECO:0000313" key="1">
    <source>
        <dbReference type="EMBL" id="GAA0556261.1"/>
    </source>
</evidence>
<proteinExistence type="predicted"/>
<dbReference type="EMBL" id="BAAAGS010000070">
    <property type="protein sequence ID" value="GAA0556261.1"/>
    <property type="molecule type" value="Genomic_DNA"/>
</dbReference>
<keyword evidence="2" id="KW-1185">Reference proteome</keyword>
<evidence type="ECO:0000313" key="2">
    <source>
        <dbReference type="Proteomes" id="UP001500729"/>
    </source>
</evidence>
<reference evidence="1 2" key="1">
    <citation type="journal article" date="2019" name="Int. J. Syst. Evol. Microbiol.">
        <title>The Global Catalogue of Microorganisms (GCM) 10K type strain sequencing project: providing services to taxonomists for standard genome sequencing and annotation.</title>
        <authorList>
            <consortium name="The Broad Institute Genomics Platform"/>
            <consortium name="The Broad Institute Genome Sequencing Center for Infectious Disease"/>
            <person name="Wu L."/>
            <person name="Ma J."/>
        </authorList>
    </citation>
    <scope>NUCLEOTIDE SEQUENCE [LARGE SCALE GENOMIC DNA]</scope>
    <source>
        <strain evidence="1 2">JCM 10303</strain>
    </source>
</reference>
<sequence>MAENIAQWPADQASRRSGFGFTVERTEQGWRLTYLVDGRPYARVGYDTREQLRDELNALFLGTHDHVLGLD</sequence>
<comment type="caution">
    <text evidence="1">The sequence shown here is derived from an EMBL/GenBank/DDBJ whole genome shotgun (WGS) entry which is preliminary data.</text>
</comment>
<name>A0ABN1DZT6_SACER</name>
<organism evidence="1 2">
    <name type="scientific">Saccharopolyspora erythraea</name>
    <name type="common">Streptomyces erythraeus</name>
    <dbReference type="NCBI Taxonomy" id="1836"/>
    <lineage>
        <taxon>Bacteria</taxon>
        <taxon>Bacillati</taxon>
        <taxon>Actinomycetota</taxon>
        <taxon>Actinomycetes</taxon>
        <taxon>Pseudonocardiales</taxon>
        <taxon>Pseudonocardiaceae</taxon>
        <taxon>Saccharopolyspora</taxon>
    </lineage>
</organism>
<gene>
    <name evidence="1" type="ORF">GCM10009533_62510</name>
</gene>
<accession>A0ABN1DZT6</accession>